<protein>
    <submittedName>
        <fullName evidence="1">Uncharacterized protein</fullName>
    </submittedName>
</protein>
<dbReference type="AlphaFoldDB" id="A0A0A9FEN4"/>
<proteinExistence type="predicted"/>
<accession>A0A0A9FEN4</accession>
<reference evidence="1" key="1">
    <citation type="submission" date="2014-09" db="EMBL/GenBank/DDBJ databases">
        <authorList>
            <person name="Magalhaes I.L.F."/>
            <person name="Oliveira U."/>
            <person name="Santos F.R."/>
            <person name="Vidigal T.H.D.A."/>
            <person name="Brescovit A.D."/>
            <person name="Santos A.J."/>
        </authorList>
    </citation>
    <scope>NUCLEOTIDE SEQUENCE</scope>
    <source>
        <tissue evidence="1">Shoot tissue taken approximately 20 cm above the soil surface</tissue>
    </source>
</reference>
<organism evidence="1">
    <name type="scientific">Arundo donax</name>
    <name type="common">Giant reed</name>
    <name type="synonym">Donax arundinaceus</name>
    <dbReference type="NCBI Taxonomy" id="35708"/>
    <lineage>
        <taxon>Eukaryota</taxon>
        <taxon>Viridiplantae</taxon>
        <taxon>Streptophyta</taxon>
        <taxon>Embryophyta</taxon>
        <taxon>Tracheophyta</taxon>
        <taxon>Spermatophyta</taxon>
        <taxon>Magnoliopsida</taxon>
        <taxon>Liliopsida</taxon>
        <taxon>Poales</taxon>
        <taxon>Poaceae</taxon>
        <taxon>PACMAD clade</taxon>
        <taxon>Arundinoideae</taxon>
        <taxon>Arundineae</taxon>
        <taxon>Arundo</taxon>
    </lineage>
</organism>
<sequence length="48" mass="5451">MSPVTALLVGTAVPPSSHSALQAFRRTCRRSPRSWWAPPCRRPPPRRR</sequence>
<evidence type="ECO:0000313" key="1">
    <source>
        <dbReference type="EMBL" id="JAE09669.1"/>
    </source>
</evidence>
<name>A0A0A9FEN4_ARUDO</name>
<dbReference type="EMBL" id="GBRH01188227">
    <property type="protein sequence ID" value="JAE09669.1"/>
    <property type="molecule type" value="Transcribed_RNA"/>
</dbReference>
<reference evidence="1" key="2">
    <citation type="journal article" date="2015" name="Data Brief">
        <title>Shoot transcriptome of the giant reed, Arundo donax.</title>
        <authorList>
            <person name="Barrero R.A."/>
            <person name="Guerrero F.D."/>
            <person name="Moolhuijzen P."/>
            <person name="Goolsby J.A."/>
            <person name="Tidwell J."/>
            <person name="Bellgard S.E."/>
            <person name="Bellgard M.I."/>
        </authorList>
    </citation>
    <scope>NUCLEOTIDE SEQUENCE</scope>
    <source>
        <tissue evidence="1">Shoot tissue taken approximately 20 cm above the soil surface</tissue>
    </source>
</reference>